<keyword evidence="2" id="KW-1185">Reference proteome</keyword>
<comment type="caution">
    <text evidence="1">The sequence shown here is derived from an EMBL/GenBank/DDBJ whole genome shotgun (WGS) entry which is preliminary data.</text>
</comment>
<protein>
    <submittedName>
        <fullName evidence="1">Uncharacterized protein</fullName>
    </submittedName>
</protein>
<evidence type="ECO:0000313" key="2">
    <source>
        <dbReference type="Proteomes" id="UP001055811"/>
    </source>
</evidence>
<reference evidence="2" key="1">
    <citation type="journal article" date="2022" name="Mol. Ecol. Resour.">
        <title>The genomes of chicory, endive, great burdock and yacon provide insights into Asteraceae palaeo-polyploidization history and plant inulin production.</title>
        <authorList>
            <person name="Fan W."/>
            <person name="Wang S."/>
            <person name="Wang H."/>
            <person name="Wang A."/>
            <person name="Jiang F."/>
            <person name="Liu H."/>
            <person name="Zhao H."/>
            <person name="Xu D."/>
            <person name="Zhang Y."/>
        </authorList>
    </citation>
    <scope>NUCLEOTIDE SEQUENCE [LARGE SCALE GENOMIC DNA]</scope>
    <source>
        <strain evidence="2">cv. Punajuju</strain>
    </source>
</reference>
<sequence length="80" mass="8467">MAATAADISPTAIVAAMSSIHTGWRELNFGYLSSCSASEIISSIHLKFSTVESNVFSAKNCAGCNSRICVDSHSLRNDVL</sequence>
<proteinExistence type="predicted"/>
<evidence type="ECO:0000313" key="1">
    <source>
        <dbReference type="EMBL" id="KAI3766660.1"/>
    </source>
</evidence>
<dbReference type="EMBL" id="CM042011">
    <property type="protein sequence ID" value="KAI3766660.1"/>
    <property type="molecule type" value="Genomic_DNA"/>
</dbReference>
<name>A0ACB9F6W4_CICIN</name>
<dbReference type="Proteomes" id="UP001055811">
    <property type="component" value="Linkage Group LG03"/>
</dbReference>
<gene>
    <name evidence="1" type="ORF">L2E82_16729</name>
</gene>
<reference evidence="1 2" key="2">
    <citation type="journal article" date="2022" name="Mol. Ecol. Resour.">
        <title>The genomes of chicory, endive, great burdock and yacon provide insights into Asteraceae paleo-polyploidization history and plant inulin production.</title>
        <authorList>
            <person name="Fan W."/>
            <person name="Wang S."/>
            <person name="Wang H."/>
            <person name="Wang A."/>
            <person name="Jiang F."/>
            <person name="Liu H."/>
            <person name="Zhao H."/>
            <person name="Xu D."/>
            <person name="Zhang Y."/>
        </authorList>
    </citation>
    <scope>NUCLEOTIDE SEQUENCE [LARGE SCALE GENOMIC DNA]</scope>
    <source>
        <strain evidence="2">cv. Punajuju</strain>
        <tissue evidence="1">Leaves</tissue>
    </source>
</reference>
<organism evidence="1 2">
    <name type="scientific">Cichorium intybus</name>
    <name type="common">Chicory</name>
    <dbReference type="NCBI Taxonomy" id="13427"/>
    <lineage>
        <taxon>Eukaryota</taxon>
        <taxon>Viridiplantae</taxon>
        <taxon>Streptophyta</taxon>
        <taxon>Embryophyta</taxon>
        <taxon>Tracheophyta</taxon>
        <taxon>Spermatophyta</taxon>
        <taxon>Magnoliopsida</taxon>
        <taxon>eudicotyledons</taxon>
        <taxon>Gunneridae</taxon>
        <taxon>Pentapetalae</taxon>
        <taxon>asterids</taxon>
        <taxon>campanulids</taxon>
        <taxon>Asterales</taxon>
        <taxon>Asteraceae</taxon>
        <taxon>Cichorioideae</taxon>
        <taxon>Cichorieae</taxon>
        <taxon>Cichoriinae</taxon>
        <taxon>Cichorium</taxon>
    </lineage>
</organism>
<accession>A0ACB9F6W4</accession>